<organism evidence="8 9">
    <name type="scientific">Luteibacter yeojuensis</name>
    <dbReference type="NCBI Taxonomy" id="345309"/>
    <lineage>
        <taxon>Bacteria</taxon>
        <taxon>Pseudomonadati</taxon>
        <taxon>Pseudomonadota</taxon>
        <taxon>Gammaproteobacteria</taxon>
        <taxon>Lysobacterales</taxon>
        <taxon>Rhodanobacteraceae</taxon>
        <taxon>Luteibacter</taxon>
    </lineage>
</organism>
<accession>A0A0F3KCL8</accession>
<feature type="transmembrane region" description="Helical" evidence="6">
    <location>
        <begin position="250"/>
        <end position="269"/>
    </location>
</feature>
<dbReference type="PANTHER" id="PTHR43124">
    <property type="entry name" value="PURINE EFFLUX PUMP PBUE"/>
    <property type="match status" value="1"/>
</dbReference>
<evidence type="ECO:0000256" key="1">
    <source>
        <dbReference type="ARBA" id="ARBA00004651"/>
    </source>
</evidence>
<dbReference type="InterPro" id="IPR036259">
    <property type="entry name" value="MFS_trans_sf"/>
</dbReference>
<dbReference type="Proteomes" id="UP000033651">
    <property type="component" value="Unassembled WGS sequence"/>
</dbReference>
<evidence type="ECO:0000256" key="3">
    <source>
        <dbReference type="ARBA" id="ARBA00022692"/>
    </source>
</evidence>
<dbReference type="SUPFAM" id="SSF103473">
    <property type="entry name" value="MFS general substrate transporter"/>
    <property type="match status" value="1"/>
</dbReference>
<feature type="transmembrane region" description="Helical" evidence="6">
    <location>
        <begin position="166"/>
        <end position="186"/>
    </location>
</feature>
<dbReference type="GO" id="GO:0022857">
    <property type="term" value="F:transmembrane transporter activity"/>
    <property type="evidence" value="ECO:0007669"/>
    <property type="project" value="InterPro"/>
</dbReference>
<evidence type="ECO:0000259" key="7">
    <source>
        <dbReference type="PROSITE" id="PS50850"/>
    </source>
</evidence>
<feature type="transmembrane region" description="Helical" evidence="6">
    <location>
        <begin position="207"/>
        <end position="230"/>
    </location>
</feature>
<feature type="domain" description="Major facilitator superfamily (MFS) profile" evidence="7">
    <location>
        <begin position="16"/>
        <end position="388"/>
    </location>
</feature>
<evidence type="ECO:0000256" key="6">
    <source>
        <dbReference type="SAM" id="Phobius"/>
    </source>
</evidence>
<protein>
    <submittedName>
        <fullName evidence="8">MFS transporter</fullName>
    </submittedName>
</protein>
<evidence type="ECO:0000313" key="9">
    <source>
        <dbReference type="Proteomes" id="UP000033651"/>
    </source>
</evidence>
<dbReference type="PROSITE" id="PS51257">
    <property type="entry name" value="PROKAR_LIPOPROTEIN"/>
    <property type="match status" value="1"/>
</dbReference>
<dbReference type="CDD" id="cd17324">
    <property type="entry name" value="MFS_NepI_like"/>
    <property type="match status" value="1"/>
</dbReference>
<comment type="caution">
    <text evidence="8">The sequence shown here is derived from an EMBL/GenBank/DDBJ whole genome shotgun (WGS) entry which is preliminary data.</text>
</comment>
<feature type="transmembrane region" description="Helical" evidence="6">
    <location>
        <begin position="12"/>
        <end position="30"/>
    </location>
</feature>
<evidence type="ECO:0000313" key="8">
    <source>
        <dbReference type="EMBL" id="KJV28891.1"/>
    </source>
</evidence>
<feature type="transmembrane region" description="Helical" evidence="6">
    <location>
        <begin position="364"/>
        <end position="381"/>
    </location>
</feature>
<feature type="transmembrane region" description="Helical" evidence="6">
    <location>
        <begin position="141"/>
        <end position="160"/>
    </location>
</feature>
<dbReference type="InterPro" id="IPR011701">
    <property type="entry name" value="MFS"/>
</dbReference>
<dbReference type="Pfam" id="PF07690">
    <property type="entry name" value="MFS_1"/>
    <property type="match status" value="1"/>
</dbReference>
<gene>
    <name evidence="8" type="ORF">VI08_16485</name>
</gene>
<dbReference type="PATRIC" id="fig|345309.4.peg.3077"/>
<comment type="subcellular location">
    <subcellularLocation>
        <location evidence="1">Cell membrane</location>
        <topology evidence="1">Multi-pass membrane protein</topology>
    </subcellularLocation>
</comment>
<feature type="transmembrane region" description="Helical" evidence="6">
    <location>
        <begin position="300"/>
        <end position="319"/>
    </location>
</feature>
<dbReference type="GO" id="GO:0005886">
    <property type="term" value="C:plasma membrane"/>
    <property type="evidence" value="ECO:0007669"/>
    <property type="project" value="UniProtKB-SubCell"/>
</dbReference>
<keyword evidence="2" id="KW-1003">Cell membrane</keyword>
<dbReference type="Gene3D" id="1.20.1250.20">
    <property type="entry name" value="MFS general substrate transporter like domains"/>
    <property type="match status" value="1"/>
</dbReference>
<reference evidence="8 9" key="1">
    <citation type="submission" date="2015-03" db="EMBL/GenBank/DDBJ databases">
        <title>Draft genome sequence of Luteibacter yeojuensis strain SU11.</title>
        <authorList>
            <person name="Sulaiman J."/>
            <person name="Priya K."/>
            <person name="Chan K.-G."/>
        </authorList>
    </citation>
    <scope>NUCLEOTIDE SEQUENCE [LARGE SCALE GENOMIC DNA]</scope>
    <source>
        <strain evidence="8 9">SU11</strain>
    </source>
</reference>
<feature type="transmembrane region" description="Helical" evidence="6">
    <location>
        <begin position="50"/>
        <end position="71"/>
    </location>
</feature>
<dbReference type="EMBL" id="JZRB01000042">
    <property type="protein sequence ID" value="KJV28891.1"/>
    <property type="molecule type" value="Genomic_DNA"/>
</dbReference>
<feature type="transmembrane region" description="Helical" evidence="6">
    <location>
        <begin position="331"/>
        <end position="352"/>
    </location>
</feature>
<feature type="transmembrane region" description="Helical" evidence="6">
    <location>
        <begin position="111"/>
        <end position="129"/>
    </location>
</feature>
<keyword evidence="3 6" id="KW-0812">Transmembrane</keyword>
<dbReference type="PANTHER" id="PTHR43124:SF3">
    <property type="entry name" value="CHLORAMPHENICOL EFFLUX PUMP RV0191"/>
    <property type="match status" value="1"/>
</dbReference>
<sequence>MQREATSMPLPFPWVGLACLAAAGFITIITEALPAGLLPTMSASLRVSEALIGQLVTVYALGSVLAAIPVVAHTRRFNRRPLLLAAIAGFAIANTITALSGSYALILVARFVGGISGGLLWALVAGHALRMVPGEKQGRAMAVALVGAPLALSLGIPAGTWLGNAIGWRATFGIMSVFSVGLFAWARFALPDFPGLPNPGPLRLKKVIALPGVAQVLGTLLVFILAHNVVYTYIAPLVAMAGAGAAVDRYLLIFGVASVAGIWLAGAFGDGHMRTLVVGGIVAFLASALAIALFPRDLPVLAVALGTWGVGFGATPTLLQTALSRNAGASADVAQSLLVTGWNLALALGGMLGGAVLDRAGAGALAWSILPMLVVALATAWRPAAWRRTAG</sequence>
<evidence type="ECO:0000256" key="4">
    <source>
        <dbReference type="ARBA" id="ARBA00022989"/>
    </source>
</evidence>
<dbReference type="PROSITE" id="PS50850">
    <property type="entry name" value="MFS"/>
    <property type="match status" value="1"/>
</dbReference>
<dbReference type="AlphaFoldDB" id="A0A0F3KCL8"/>
<keyword evidence="5 6" id="KW-0472">Membrane</keyword>
<dbReference type="InterPro" id="IPR020846">
    <property type="entry name" value="MFS_dom"/>
</dbReference>
<evidence type="ECO:0000256" key="5">
    <source>
        <dbReference type="ARBA" id="ARBA00023136"/>
    </source>
</evidence>
<keyword evidence="9" id="KW-1185">Reference proteome</keyword>
<evidence type="ECO:0000256" key="2">
    <source>
        <dbReference type="ARBA" id="ARBA00022475"/>
    </source>
</evidence>
<keyword evidence="4 6" id="KW-1133">Transmembrane helix</keyword>
<dbReference type="InterPro" id="IPR050189">
    <property type="entry name" value="MFS_Efflux_Transporters"/>
</dbReference>
<name>A0A0F3KCL8_9GAMM</name>
<feature type="transmembrane region" description="Helical" evidence="6">
    <location>
        <begin position="276"/>
        <end position="294"/>
    </location>
</feature>
<proteinExistence type="predicted"/>